<dbReference type="Pfam" id="PF00403">
    <property type="entry name" value="HMA"/>
    <property type="match status" value="1"/>
</dbReference>
<evidence type="ECO:0000313" key="3">
    <source>
        <dbReference type="EMBL" id="SEJ40943.1"/>
    </source>
</evidence>
<dbReference type="PROSITE" id="PS50846">
    <property type="entry name" value="HMA_2"/>
    <property type="match status" value="1"/>
</dbReference>
<dbReference type="Proteomes" id="UP000199223">
    <property type="component" value="Unassembled WGS sequence"/>
</dbReference>
<dbReference type="OrthoDB" id="9813965at2"/>
<sequence length="68" mass="6678">MQTELKISGMSCGHCVKAVEKALGALPGVEGVQVSLDEGKATVQGSADAGAMIAAVKEEGYGAEVAGA</sequence>
<dbReference type="InterPro" id="IPR006121">
    <property type="entry name" value="HMA_dom"/>
</dbReference>
<dbReference type="InterPro" id="IPR017969">
    <property type="entry name" value="Heavy-metal-associated_CS"/>
</dbReference>
<dbReference type="STRING" id="856736.SAMN04488058_107126"/>
<dbReference type="Gene3D" id="3.30.70.100">
    <property type="match status" value="1"/>
</dbReference>
<reference evidence="4" key="1">
    <citation type="submission" date="2016-10" db="EMBL/GenBank/DDBJ databases">
        <authorList>
            <person name="Varghese N."/>
            <person name="Submissions S."/>
        </authorList>
    </citation>
    <scope>NUCLEOTIDE SEQUENCE [LARGE SCALE GENOMIC DNA]</scope>
    <source>
        <strain evidence="4">CGMCC 1.10218</strain>
    </source>
</reference>
<feature type="domain" description="HMA" evidence="2">
    <location>
        <begin position="1"/>
        <end position="64"/>
    </location>
</feature>
<evidence type="ECO:0000259" key="2">
    <source>
        <dbReference type="PROSITE" id="PS50846"/>
    </source>
</evidence>
<dbReference type="EMBL" id="FNZA01000007">
    <property type="protein sequence ID" value="SEJ40943.1"/>
    <property type="molecule type" value="Genomic_DNA"/>
</dbReference>
<proteinExistence type="predicted"/>
<name>A0A1H6YI12_9DEIO</name>
<dbReference type="PROSITE" id="PS01047">
    <property type="entry name" value="HMA_1"/>
    <property type="match status" value="1"/>
</dbReference>
<dbReference type="RefSeq" id="WP_092264438.1">
    <property type="nucleotide sequence ID" value="NZ_FNZA01000007.1"/>
</dbReference>
<keyword evidence="4" id="KW-1185">Reference proteome</keyword>
<dbReference type="CDD" id="cd00371">
    <property type="entry name" value="HMA"/>
    <property type="match status" value="1"/>
</dbReference>
<dbReference type="InterPro" id="IPR036163">
    <property type="entry name" value="HMA_dom_sf"/>
</dbReference>
<dbReference type="SUPFAM" id="SSF55008">
    <property type="entry name" value="HMA, heavy metal-associated domain"/>
    <property type="match status" value="1"/>
</dbReference>
<gene>
    <name evidence="3" type="ORF">SAMN04488058_107126</name>
</gene>
<protein>
    <submittedName>
        <fullName evidence="3">Copper chaperone</fullName>
    </submittedName>
</protein>
<evidence type="ECO:0000256" key="1">
    <source>
        <dbReference type="ARBA" id="ARBA00022723"/>
    </source>
</evidence>
<dbReference type="AlphaFoldDB" id="A0A1H6YI12"/>
<keyword evidence="1" id="KW-0479">Metal-binding</keyword>
<evidence type="ECO:0000313" key="4">
    <source>
        <dbReference type="Proteomes" id="UP000199223"/>
    </source>
</evidence>
<organism evidence="3 4">
    <name type="scientific">Deinococcus reticulitermitis</name>
    <dbReference type="NCBI Taxonomy" id="856736"/>
    <lineage>
        <taxon>Bacteria</taxon>
        <taxon>Thermotogati</taxon>
        <taxon>Deinococcota</taxon>
        <taxon>Deinococci</taxon>
        <taxon>Deinococcales</taxon>
        <taxon>Deinococcaceae</taxon>
        <taxon>Deinococcus</taxon>
    </lineage>
</organism>
<dbReference type="FunFam" id="3.30.70.100:FF:000001">
    <property type="entry name" value="ATPase copper transporting beta"/>
    <property type="match status" value="1"/>
</dbReference>
<accession>A0A1H6YI12</accession>
<dbReference type="GO" id="GO:0046872">
    <property type="term" value="F:metal ion binding"/>
    <property type="evidence" value="ECO:0007669"/>
    <property type="project" value="UniProtKB-KW"/>
</dbReference>